<dbReference type="VEuPathDB" id="FungiDB:P168DRAFT_320865"/>
<dbReference type="EMBL" id="MSFM01000010">
    <property type="protein sequence ID" value="PKY02323.1"/>
    <property type="molecule type" value="Genomic_DNA"/>
</dbReference>
<name>A0A2I1CXJ0_ASPC2</name>
<dbReference type="PANTHER" id="PTHR48419:SF1">
    <property type="entry name" value="SULFOTRANSFERASE DOMAIN-CONTAINING PROTEIN"/>
    <property type="match status" value="1"/>
</dbReference>
<dbReference type="SUPFAM" id="SSF52540">
    <property type="entry name" value="P-loop containing nucleoside triphosphate hydrolases"/>
    <property type="match status" value="1"/>
</dbReference>
<dbReference type="PANTHER" id="PTHR48419">
    <property type="entry name" value="SULFOTRANSFERASE DOMAIN-CONTAINING PROTEIN"/>
    <property type="match status" value="1"/>
</dbReference>
<sequence length="349" mass="38981">MTVTAQSDRQADRLLLVSVPRTASNLLVKILDIDHQPNVHTNQQHGYFFYPAFLAATMDGLPARPIDTWPEATKSGIGAAFQSCFDTLEECATVATQQSKTMFAKEHAFWMLNPAAFDQILPTPSVADHHDAFRPRIPERYGPTQTYSPGNDTVMSDEYLRTWRLAFIIRHPALAWPSFYRAMSQLSALGYLDADGVRGASRTNMTLRWTRALYDWAVVQRREGGEGSAAPVVIDAHDVIHSPAAVERFCEEAGLDWEAVQFEWAGEKSESGHVQAAENEMQVSAAKVMQGTLDRSSGIDKGKAPAAVDIAVEAQKWREEFGEEVAGWIEQAVLESMPDYEYLRKRCIR</sequence>
<dbReference type="OrthoDB" id="3650366at2759"/>
<evidence type="ECO:0008006" key="3">
    <source>
        <dbReference type="Google" id="ProtNLM"/>
    </source>
</evidence>
<gene>
    <name evidence="1" type="ORF">P168DRAFT_320865</name>
</gene>
<dbReference type="Gene3D" id="3.40.50.300">
    <property type="entry name" value="P-loop containing nucleotide triphosphate hydrolases"/>
    <property type="match status" value="1"/>
</dbReference>
<dbReference type="Proteomes" id="UP000234254">
    <property type="component" value="Unassembled WGS sequence"/>
</dbReference>
<reference evidence="1" key="1">
    <citation type="submission" date="2016-12" db="EMBL/GenBank/DDBJ databases">
        <title>The genomes of Aspergillus section Nigri reveals drivers in fungal speciation.</title>
        <authorList>
            <consortium name="DOE Joint Genome Institute"/>
            <person name="Vesth T.C."/>
            <person name="Nybo J."/>
            <person name="Theobald S."/>
            <person name="Brandl J."/>
            <person name="Frisvad J.C."/>
            <person name="Nielsen K.F."/>
            <person name="Lyhne E.K."/>
            <person name="Kogle M.E."/>
            <person name="Kuo A."/>
            <person name="Riley R."/>
            <person name="Clum A."/>
            <person name="Nolan M."/>
            <person name="Lipzen A."/>
            <person name="Salamov A."/>
            <person name="Henrissat B."/>
            <person name="Wiebenga A."/>
            <person name="De vries R.P."/>
            <person name="Grigoriev I.V."/>
            <person name="Mortensen U.H."/>
            <person name="Andersen M.R."/>
            <person name="Baker S.E."/>
        </authorList>
    </citation>
    <scope>NUCLEOTIDE SEQUENCE</scope>
    <source>
        <strain evidence="1">IBT 28561</strain>
    </source>
</reference>
<evidence type="ECO:0000313" key="2">
    <source>
        <dbReference type="Proteomes" id="UP000234254"/>
    </source>
</evidence>
<keyword evidence="2" id="KW-1185">Reference proteome</keyword>
<comment type="caution">
    <text evidence="1">The sequence shown here is derived from an EMBL/GenBank/DDBJ whole genome shotgun (WGS) entry which is preliminary data.</text>
</comment>
<evidence type="ECO:0000313" key="1">
    <source>
        <dbReference type="EMBL" id="PKY02323.1"/>
    </source>
</evidence>
<accession>A0A2I1CXJ0</accession>
<dbReference type="AlphaFoldDB" id="A0A2I1CXJ0"/>
<proteinExistence type="predicted"/>
<protein>
    <recommendedName>
        <fullName evidence="3">P-loop containing nucleoside triphosphate hydrolase protein</fullName>
    </recommendedName>
</protein>
<organism evidence="1 2">
    <name type="scientific">Aspergillus campestris (strain IBT 28561)</name>
    <dbReference type="NCBI Taxonomy" id="1392248"/>
    <lineage>
        <taxon>Eukaryota</taxon>
        <taxon>Fungi</taxon>
        <taxon>Dikarya</taxon>
        <taxon>Ascomycota</taxon>
        <taxon>Pezizomycotina</taxon>
        <taxon>Eurotiomycetes</taxon>
        <taxon>Eurotiomycetidae</taxon>
        <taxon>Eurotiales</taxon>
        <taxon>Aspergillaceae</taxon>
        <taxon>Aspergillus</taxon>
        <taxon>Aspergillus subgen. Circumdati</taxon>
    </lineage>
</organism>
<dbReference type="GeneID" id="36547928"/>
<dbReference type="RefSeq" id="XP_024690917.1">
    <property type="nucleotide sequence ID" value="XM_024840404.1"/>
</dbReference>
<dbReference type="InterPro" id="IPR053226">
    <property type="entry name" value="Pyrrolopyrazine_biosynth_F"/>
</dbReference>
<dbReference type="InterPro" id="IPR027417">
    <property type="entry name" value="P-loop_NTPase"/>
</dbReference>